<proteinExistence type="predicted"/>
<reference evidence="2" key="2">
    <citation type="submission" date="2015-01" db="EMBL/GenBank/DDBJ databases">
        <title>Evolutionary Origins and Diversification of the Mycorrhizal Mutualists.</title>
        <authorList>
            <consortium name="DOE Joint Genome Institute"/>
            <consortium name="Mycorrhizal Genomics Consortium"/>
            <person name="Kohler A."/>
            <person name="Kuo A."/>
            <person name="Nagy L.G."/>
            <person name="Floudas D."/>
            <person name="Copeland A."/>
            <person name="Barry K.W."/>
            <person name="Cichocki N."/>
            <person name="Veneault-Fourrey C."/>
            <person name="LaButti K."/>
            <person name="Lindquist E.A."/>
            <person name="Lipzen A."/>
            <person name="Lundell T."/>
            <person name="Morin E."/>
            <person name="Murat C."/>
            <person name="Riley R."/>
            <person name="Ohm R."/>
            <person name="Sun H."/>
            <person name="Tunlid A."/>
            <person name="Henrissat B."/>
            <person name="Grigoriev I.V."/>
            <person name="Hibbett D.S."/>
            <person name="Martin F."/>
        </authorList>
    </citation>
    <scope>NUCLEOTIDE SEQUENCE [LARGE SCALE GENOMIC DNA]</scope>
    <source>
        <strain evidence="2">F 1598</strain>
    </source>
</reference>
<name>A0A0C3CRH8_PILCF</name>
<dbReference type="EMBL" id="KN832970">
    <property type="protein sequence ID" value="KIM92277.1"/>
    <property type="molecule type" value="Genomic_DNA"/>
</dbReference>
<evidence type="ECO:0000313" key="1">
    <source>
        <dbReference type="EMBL" id="KIM92277.1"/>
    </source>
</evidence>
<dbReference type="Proteomes" id="UP000054166">
    <property type="component" value="Unassembled WGS sequence"/>
</dbReference>
<keyword evidence="2" id="KW-1185">Reference proteome</keyword>
<evidence type="ECO:0000313" key="2">
    <source>
        <dbReference type="Proteomes" id="UP000054166"/>
    </source>
</evidence>
<dbReference type="InParanoid" id="A0A0C3CRH8"/>
<accession>A0A0C3CRH8</accession>
<protein>
    <submittedName>
        <fullName evidence="1">Uncharacterized protein</fullName>
    </submittedName>
</protein>
<reference evidence="1 2" key="1">
    <citation type="submission" date="2014-04" db="EMBL/GenBank/DDBJ databases">
        <authorList>
            <consortium name="DOE Joint Genome Institute"/>
            <person name="Kuo A."/>
            <person name="Tarkka M."/>
            <person name="Buscot F."/>
            <person name="Kohler A."/>
            <person name="Nagy L.G."/>
            <person name="Floudas D."/>
            <person name="Copeland A."/>
            <person name="Barry K.W."/>
            <person name="Cichocki N."/>
            <person name="Veneault-Fourrey C."/>
            <person name="LaButti K."/>
            <person name="Lindquist E.A."/>
            <person name="Lipzen A."/>
            <person name="Lundell T."/>
            <person name="Morin E."/>
            <person name="Murat C."/>
            <person name="Sun H."/>
            <person name="Tunlid A."/>
            <person name="Henrissat B."/>
            <person name="Grigoriev I.V."/>
            <person name="Hibbett D.S."/>
            <person name="Martin F."/>
            <person name="Nordberg H.P."/>
            <person name="Cantor M.N."/>
            <person name="Hua S.X."/>
        </authorList>
    </citation>
    <scope>NUCLEOTIDE SEQUENCE [LARGE SCALE GENOMIC DNA]</scope>
    <source>
        <strain evidence="1 2">F 1598</strain>
    </source>
</reference>
<sequence>MKWLLCAYAVVSQSWAIRITRIRTHFISYTVFGAAVSSSNWVSSTIRVDSLSISQQSSDTPYEQCFPSDWAP</sequence>
<dbReference type="AlphaFoldDB" id="A0A0C3CRH8"/>
<dbReference type="HOGENOM" id="CLU_2723055_0_0_1"/>
<gene>
    <name evidence="1" type="ORF">PILCRDRAFT_810334</name>
</gene>
<organism evidence="1 2">
    <name type="scientific">Piloderma croceum (strain F 1598)</name>
    <dbReference type="NCBI Taxonomy" id="765440"/>
    <lineage>
        <taxon>Eukaryota</taxon>
        <taxon>Fungi</taxon>
        <taxon>Dikarya</taxon>
        <taxon>Basidiomycota</taxon>
        <taxon>Agaricomycotina</taxon>
        <taxon>Agaricomycetes</taxon>
        <taxon>Agaricomycetidae</taxon>
        <taxon>Atheliales</taxon>
        <taxon>Atheliaceae</taxon>
        <taxon>Piloderma</taxon>
    </lineage>
</organism>